<accession>A0AAD6DAF6</accession>
<name>A0AAD6DAF6_9EURO</name>
<dbReference type="EMBL" id="JAQJAC010000010">
    <property type="protein sequence ID" value="KAJ5569071.1"/>
    <property type="molecule type" value="Genomic_DNA"/>
</dbReference>
<sequence>MASSLRNSKKAHSRRGRPKKLDQALIDKIVNAFEELKASSWEELAHTFGIDNVHLQTLRNNVTNEGYCKSMGCHGLWLTMEARQARLEFAGYYQNWGSEWRSAVFISCVEIELKANHAIKVHVDDKQQFCTRCLQNRTNKRKETLLYWTGVGFNQESKFALTHKRNEVPITLIEGILFSGKGFIRKPLLLREGRNMSLSKNNIAIPQSFDRSLEDLGMTIIRLPPCSSELNLAKDVLLHLKKNIQKCSCGSADDLTHIVSIEGDKISMRCINKLVDLMPSRISRVTLRGGKPA</sequence>
<proteinExistence type="predicted"/>
<evidence type="ECO:0000313" key="1">
    <source>
        <dbReference type="EMBL" id="KAJ5569071.1"/>
    </source>
</evidence>
<evidence type="ECO:0008006" key="3">
    <source>
        <dbReference type="Google" id="ProtNLM"/>
    </source>
</evidence>
<reference evidence="1 2" key="1">
    <citation type="journal article" date="2023" name="IMA Fungus">
        <title>Comparative genomic study of the Penicillium genus elucidates a diverse pangenome and 15 lateral gene transfer events.</title>
        <authorList>
            <person name="Petersen C."/>
            <person name="Sorensen T."/>
            <person name="Nielsen M.R."/>
            <person name="Sondergaard T.E."/>
            <person name="Sorensen J.L."/>
            <person name="Fitzpatrick D.A."/>
            <person name="Frisvad J.C."/>
            <person name="Nielsen K.L."/>
        </authorList>
    </citation>
    <scope>NUCLEOTIDE SEQUENCE [LARGE SCALE GENOMIC DNA]</scope>
    <source>
        <strain evidence="1 2">IBT 29057</strain>
    </source>
</reference>
<keyword evidence="2" id="KW-1185">Reference proteome</keyword>
<dbReference type="AlphaFoldDB" id="A0AAD6DAF6"/>
<gene>
    <name evidence="1" type="ORF">N7450_011557</name>
</gene>
<evidence type="ECO:0000313" key="2">
    <source>
        <dbReference type="Proteomes" id="UP001216150"/>
    </source>
</evidence>
<organism evidence="1 2">
    <name type="scientific">Penicillium hetheringtonii</name>
    <dbReference type="NCBI Taxonomy" id="911720"/>
    <lineage>
        <taxon>Eukaryota</taxon>
        <taxon>Fungi</taxon>
        <taxon>Dikarya</taxon>
        <taxon>Ascomycota</taxon>
        <taxon>Pezizomycotina</taxon>
        <taxon>Eurotiomycetes</taxon>
        <taxon>Eurotiomycetidae</taxon>
        <taxon>Eurotiales</taxon>
        <taxon>Aspergillaceae</taxon>
        <taxon>Penicillium</taxon>
    </lineage>
</organism>
<dbReference type="Gene3D" id="3.30.420.10">
    <property type="entry name" value="Ribonuclease H-like superfamily/Ribonuclease H"/>
    <property type="match status" value="1"/>
</dbReference>
<protein>
    <recommendedName>
        <fullName evidence="3">Tc1-like transposase DDE domain-containing protein</fullName>
    </recommendedName>
</protein>
<dbReference type="GO" id="GO:0003676">
    <property type="term" value="F:nucleic acid binding"/>
    <property type="evidence" value="ECO:0007669"/>
    <property type="project" value="InterPro"/>
</dbReference>
<dbReference type="Proteomes" id="UP001216150">
    <property type="component" value="Unassembled WGS sequence"/>
</dbReference>
<dbReference type="InterPro" id="IPR036397">
    <property type="entry name" value="RNaseH_sf"/>
</dbReference>
<comment type="caution">
    <text evidence="1">The sequence shown here is derived from an EMBL/GenBank/DDBJ whole genome shotgun (WGS) entry which is preliminary data.</text>
</comment>